<feature type="transmembrane region" description="Helical" evidence="6">
    <location>
        <begin position="108"/>
        <end position="125"/>
    </location>
</feature>
<comment type="caution">
    <text evidence="8">The sequence shown here is derived from an EMBL/GenBank/DDBJ whole genome shotgun (WGS) entry which is preliminary data.</text>
</comment>
<evidence type="ECO:0000256" key="3">
    <source>
        <dbReference type="ARBA" id="ARBA00022692"/>
    </source>
</evidence>
<keyword evidence="4 6" id="KW-1133">Transmembrane helix</keyword>
<evidence type="ECO:0000313" key="8">
    <source>
        <dbReference type="EMBL" id="MFC7306808.1"/>
    </source>
</evidence>
<evidence type="ECO:0000259" key="7">
    <source>
        <dbReference type="Pfam" id="PF00482"/>
    </source>
</evidence>
<protein>
    <submittedName>
        <fullName evidence="8">Type II secretion system F family protein</fullName>
    </submittedName>
</protein>
<dbReference type="InterPro" id="IPR018076">
    <property type="entry name" value="T2SS_GspF_dom"/>
</dbReference>
<feature type="transmembrane region" description="Helical" evidence="6">
    <location>
        <begin position="81"/>
        <end position="102"/>
    </location>
</feature>
<comment type="subcellular location">
    <subcellularLocation>
        <location evidence="1">Cell membrane</location>
        <topology evidence="1">Multi-pass membrane protein</topology>
    </subcellularLocation>
</comment>
<evidence type="ECO:0000256" key="1">
    <source>
        <dbReference type="ARBA" id="ARBA00004651"/>
    </source>
</evidence>
<sequence length="285" mass="30093">MALAYGMFPPRPALAQVFAHIQQPPMPTKAQAASTDDLGWAQRAGHRCVPLLRAAGLPGVATAADLRVVDKSVDRHLAEKATAGTVGACMPWAAGILWYAAVGAWPDWWMPTSGGLLLGIALFFAPDLDVRRRADQRREELRHVLSVFLSLTVIALAGGAGVQQALNDASQESEGWSAGRIRAALSAAELTRTGVWEHLRELGEETGVGELGELAAAVSLAGSEGAKVRASLAAKARAMRRRQLAQADGAARAATERMSLPVVVLFSGFLVFLGYPALAQVLEAT</sequence>
<dbReference type="EMBL" id="JBHTCF010000009">
    <property type="protein sequence ID" value="MFC7306808.1"/>
    <property type="molecule type" value="Genomic_DNA"/>
</dbReference>
<organism evidence="8 9">
    <name type="scientific">Streptomyces monticola</name>
    <dbReference type="NCBI Taxonomy" id="2666263"/>
    <lineage>
        <taxon>Bacteria</taxon>
        <taxon>Bacillati</taxon>
        <taxon>Actinomycetota</taxon>
        <taxon>Actinomycetes</taxon>
        <taxon>Kitasatosporales</taxon>
        <taxon>Streptomycetaceae</taxon>
        <taxon>Streptomyces</taxon>
    </lineage>
</organism>
<dbReference type="PANTHER" id="PTHR35007">
    <property type="entry name" value="INTEGRAL MEMBRANE PROTEIN-RELATED"/>
    <property type="match status" value="1"/>
</dbReference>
<evidence type="ECO:0000256" key="6">
    <source>
        <dbReference type="SAM" id="Phobius"/>
    </source>
</evidence>
<evidence type="ECO:0000256" key="4">
    <source>
        <dbReference type="ARBA" id="ARBA00022989"/>
    </source>
</evidence>
<keyword evidence="2" id="KW-1003">Cell membrane</keyword>
<feature type="transmembrane region" description="Helical" evidence="6">
    <location>
        <begin position="145"/>
        <end position="166"/>
    </location>
</feature>
<proteinExistence type="predicted"/>
<feature type="domain" description="Type II secretion system protein GspF" evidence="7">
    <location>
        <begin position="148"/>
        <end position="276"/>
    </location>
</feature>
<dbReference type="Pfam" id="PF00482">
    <property type="entry name" value="T2SSF"/>
    <property type="match status" value="1"/>
</dbReference>
<dbReference type="RefSeq" id="WP_381832561.1">
    <property type="nucleotide sequence ID" value="NZ_JBHTCF010000009.1"/>
</dbReference>
<keyword evidence="9" id="KW-1185">Reference proteome</keyword>
<evidence type="ECO:0000256" key="5">
    <source>
        <dbReference type="ARBA" id="ARBA00023136"/>
    </source>
</evidence>
<keyword evidence="3 6" id="KW-0812">Transmembrane</keyword>
<feature type="transmembrane region" description="Helical" evidence="6">
    <location>
        <begin position="258"/>
        <end position="278"/>
    </location>
</feature>
<dbReference type="PANTHER" id="PTHR35007:SF1">
    <property type="entry name" value="PILUS ASSEMBLY PROTEIN"/>
    <property type="match status" value="1"/>
</dbReference>
<keyword evidence="5 6" id="KW-0472">Membrane</keyword>
<evidence type="ECO:0000256" key="2">
    <source>
        <dbReference type="ARBA" id="ARBA00022475"/>
    </source>
</evidence>
<name>A0ABW2JLP3_9ACTN</name>
<reference evidence="9" key="1">
    <citation type="journal article" date="2019" name="Int. J. Syst. Evol. Microbiol.">
        <title>The Global Catalogue of Microorganisms (GCM) 10K type strain sequencing project: providing services to taxonomists for standard genome sequencing and annotation.</title>
        <authorList>
            <consortium name="The Broad Institute Genomics Platform"/>
            <consortium name="The Broad Institute Genome Sequencing Center for Infectious Disease"/>
            <person name="Wu L."/>
            <person name="Ma J."/>
        </authorList>
    </citation>
    <scope>NUCLEOTIDE SEQUENCE [LARGE SCALE GENOMIC DNA]</scope>
    <source>
        <strain evidence="9">SYNS20</strain>
    </source>
</reference>
<dbReference type="Proteomes" id="UP001596523">
    <property type="component" value="Unassembled WGS sequence"/>
</dbReference>
<gene>
    <name evidence="8" type="ORF">ACFQVC_21570</name>
</gene>
<evidence type="ECO:0000313" key="9">
    <source>
        <dbReference type="Proteomes" id="UP001596523"/>
    </source>
</evidence>
<accession>A0ABW2JLP3</accession>